<evidence type="ECO:0000313" key="3">
    <source>
        <dbReference type="Proteomes" id="UP000009192"/>
    </source>
</evidence>
<dbReference type="AlphaFoldDB" id="B4KYJ7"/>
<gene>
    <name evidence="2" type="primary">Dmoj\GI13427</name>
    <name evidence="2" type="ORF">Dmoj_GI13427</name>
</gene>
<keyword evidence="3" id="KW-1185">Reference proteome</keyword>
<keyword evidence="1" id="KW-0472">Membrane</keyword>
<protein>
    <submittedName>
        <fullName evidence="2">Uncharacterized protein</fullName>
    </submittedName>
</protein>
<proteinExistence type="predicted"/>
<reference evidence="2 3" key="1">
    <citation type="journal article" date="2007" name="Nature">
        <title>Evolution of genes and genomes on the Drosophila phylogeny.</title>
        <authorList>
            <consortium name="Drosophila 12 Genomes Consortium"/>
            <person name="Clark A.G."/>
            <person name="Eisen M.B."/>
            <person name="Smith D.R."/>
            <person name="Bergman C.M."/>
            <person name="Oliver B."/>
            <person name="Markow T.A."/>
            <person name="Kaufman T.C."/>
            <person name="Kellis M."/>
            <person name="Gelbart W."/>
            <person name="Iyer V.N."/>
            <person name="Pollard D.A."/>
            <person name="Sackton T.B."/>
            <person name="Larracuente A.M."/>
            <person name="Singh N.D."/>
            <person name="Abad J.P."/>
            <person name="Abt D.N."/>
            <person name="Adryan B."/>
            <person name="Aguade M."/>
            <person name="Akashi H."/>
            <person name="Anderson W.W."/>
            <person name="Aquadro C.F."/>
            <person name="Ardell D.H."/>
            <person name="Arguello R."/>
            <person name="Artieri C.G."/>
            <person name="Barbash D.A."/>
            <person name="Barker D."/>
            <person name="Barsanti P."/>
            <person name="Batterham P."/>
            <person name="Batzoglou S."/>
            <person name="Begun D."/>
            <person name="Bhutkar A."/>
            <person name="Blanco E."/>
            <person name="Bosak S.A."/>
            <person name="Bradley R.K."/>
            <person name="Brand A.D."/>
            <person name="Brent M.R."/>
            <person name="Brooks A.N."/>
            <person name="Brown R.H."/>
            <person name="Butlin R.K."/>
            <person name="Caggese C."/>
            <person name="Calvi B.R."/>
            <person name="Bernardo de Carvalho A."/>
            <person name="Caspi A."/>
            <person name="Castrezana S."/>
            <person name="Celniker S.E."/>
            <person name="Chang J.L."/>
            <person name="Chapple C."/>
            <person name="Chatterji S."/>
            <person name="Chinwalla A."/>
            <person name="Civetta A."/>
            <person name="Clifton S.W."/>
            <person name="Comeron J.M."/>
            <person name="Costello J.C."/>
            <person name="Coyne J.A."/>
            <person name="Daub J."/>
            <person name="David R.G."/>
            <person name="Delcher A.L."/>
            <person name="Delehaunty K."/>
            <person name="Do C.B."/>
            <person name="Ebling H."/>
            <person name="Edwards K."/>
            <person name="Eickbush T."/>
            <person name="Evans J.D."/>
            <person name="Filipski A."/>
            <person name="Findeiss S."/>
            <person name="Freyhult E."/>
            <person name="Fulton L."/>
            <person name="Fulton R."/>
            <person name="Garcia A.C."/>
            <person name="Gardiner A."/>
            <person name="Garfield D.A."/>
            <person name="Garvin B.E."/>
            <person name="Gibson G."/>
            <person name="Gilbert D."/>
            <person name="Gnerre S."/>
            <person name="Godfrey J."/>
            <person name="Good R."/>
            <person name="Gotea V."/>
            <person name="Gravely B."/>
            <person name="Greenberg A.J."/>
            <person name="Griffiths-Jones S."/>
            <person name="Gross S."/>
            <person name="Guigo R."/>
            <person name="Gustafson E.A."/>
            <person name="Haerty W."/>
            <person name="Hahn M.W."/>
            <person name="Halligan D.L."/>
            <person name="Halpern A.L."/>
            <person name="Halter G.M."/>
            <person name="Han M.V."/>
            <person name="Heger A."/>
            <person name="Hillier L."/>
            <person name="Hinrichs A.S."/>
            <person name="Holmes I."/>
            <person name="Hoskins R.A."/>
            <person name="Hubisz M.J."/>
            <person name="Hultmark D."/>
            <person name="Huntley M.A."/>
            <person name="Jaffe D.B."/>
            <person name="Jagadeeshan S."/>
            <person name="Jeck W.R."/>
            <person name="Johnson J."/>
            <person name="Jones C.D."/>
            <person name="Jordan W.C."/>
            <person name="Karpen G.H."/>
            <person name="Kataoka E."/>
            <person name="Keightley P.D."/>
            <person name="Kheradpour P."/>
            <person name="Kirkness E.F."/>
            <person name="Koerich L.B."/>
            <person name="Kristiansen K."/>
            <person name="Kudrna D."/>
            <person name="Kulathinal R.J."/>
            <person name="Kumar S."/>
            <person name="Kwok R."/>
            <person name="Lander E."/>
            <person name="Langley C.H."/>
            <person name="Lapoint R."/>
            <person name="Lazzaro B.P."/>
            <person name="Lee S.J."/>
            <person name="Levesque L."/>
            <person name="Li R."/>
            <person name="Lin C.F."/>
            <person name="Lin M.F."/>
            <person name="Lindblad-Toh K."/>
            <person name="Llopart A."/>
            <person name="Long M."/>
            <person name="Low L."/>
            <person name="Lozovsky E."/>
            <person name="Lu J."/>
            <person name="Luo M."/>
            <person name="Machado C.A."/>
            <person name="Makalowski W."/>
            <person name="Marzo M."/>
            <person name="Matsuda M."/>
            <person name="Matzkin L."/>
            <person name="McAllister B."/>
            <person name="McBride C.S."/>
            <person name="McKernan B."/>
            <person name="McKernan K."/>
            <person name="Mendez-Lago M."/>
            <person name="Minx P."/>
            <person name="Mollenhauer M.U."/>
            <person name="Montooth K."/>
            <person name="Mount S.M."/>
            <person name="Mu X."/>
            <person name="Myers E."/>
            <person name="Negre B."/>
            <person name="Newfeld S."/>
            <person name="Nielsen R."/>
            <person name="Noor M.A."/>
            <person name="O'Grady P."/>
            <person name="Pachter L."/>
            <person name="Papaceit M."/>
            <person name="Parisi M.J."/>
            <person name="Parisi M."/>
            <person name="Parts L."/>
            <person name="Pedersen J.S."/>
            <person name="Pesole G."/>
            <person name="Phillippy A.M."/>
            <person name="Ponting C.P."/>
            <person name="Pop M."/>
            <person name="Porcelli D."/>
            <person name="Powell J.R."/>
            <person name="Prohaska S."/>
            <person name="Pruitt K."/>
            <person name="Puig M."/>
            <person name="Quesneville H."/>
            <person name="Ram K.R."/>
            <person name="Rand D."/>
            <person name="Rasmussen M.D."/>
            <person name="Reed L.K."/>
            <person name="Reenan R."/>
            <person name="Reily A."/>
            <person name="Remington K.A."/>
            <person name="Rieger T.T."/>
            <person name="Ritchie M.G."/>
            <person name="Robin C."/>
            <person name="Rogers Y.H."/>
            <person name="Rohde C."/>
            <person name="Rozas J."/>
            <person name="Rubenfield M.J."/>
            <person name="Ruiz A."/>
            <person name="Russo S."/>
            <person name="Salzberg S.L."/>
            <person name="Sanchez-Gracia A."/>
            <person name="Saranga D.J."/>
            <person name="Sato H."/>
            <person name="Schaeffer S.W."/>
            <person name="Schatz M.C."/>
            <person name="Schlenke T."/>
            <person name="Schwartz R."/>
            <person name="Segarra C."/>
            <person name="Singh R.S."/>
            <person name="Sirot L."/>
            <person name="Sirota M."/>
            <person name="Sisneros N.B."/>
            <person name="Smith C.D."/>
            <person name="Smith T.F."/>
            <person name="Spieth J."/>
            <person name="Stage D.E."/>
            <person name="Stark A."/>
            <person name="Stephan W."/>
            <person name="Strausberg R.L."/>
            <person name="Strempel S."/>
            <person name="Sturgill D."/>
            <person name="Sutton G."/>
            <person name="Sutton G.G."/>
            <person name="Tao W."/>
            <person name="Teichmann S."/>
            <person name="Tobari Y.N."/>
            <person name="Tomimura Y."/>
            <person name="Tsolas J.M."/>
            <person name="Valente V.L."/>
            <person name="Venter E."/>
            <person name="Venter J.C."/>
            <person name="Vicario S."/>
            <person name="Vieira F.G."/>
            <person name="Vilella A.J."/>
            <person name="Villasante A."/>
            <person name="Walenz B."/>
            <person name="Wang J."/>
            <person name="Wasserman M."/>
            <person name="Watts T."/>
            <person name="Wilson D."/>
            <person name="Wilson R.K."/>
            <person name="Wing R.A."/>
            <person name="Wolfner M.F."/>
            <person name="Wong A."/>
            <person name="Wong G.K."/>
            <person name="Wu C.I."/>
            <person name="Wu G."/>
            <person name="Yamamoto D."/>
            <person name="Yang H.P."/>
            <person name="Yang S.P."/>
            <person name="Yorke J.A."/>
            <person name="Yoshida K."/>
            <person name="Zdobnov E."/>
            <person name="Zhang P."/>
            <person name="Zhang Y."/>
            <person name="Zimin A.V."/>
            <person name="Baldwin J."/>
            <person name="Abdouelleil A."/>
            <person name="Abdulkadir J."/>
            <person name="Abebe A."/>
            <person name="Abera B."/>
            <person name="Abreu J."/>
            <person name="Acer S.C."/>
            <person name="Aftuck L."/>
            <person name="Alexander A."/>
            <person name="An P."/>
            <person name="Anderson E."/>
            <person name="Anderson S."/>
            <person name="Arachi H."/>
            <person name="Azer M."/>
            <person name="Bachantsang P."/>
            <person name="Barry A."/>
            <person name="Bayul T."/>
            <person name="Berlin A."/>
            <person name="Bessette D."/>
            <person name="Bloom T."/>
            <person name="Blye J."/>
            <person name="Boguslavskiy L."/>
            <person name="Bonnet C."/>
            <person name="Boukhgalter B."/>
            <person name="Bourzgui I."/>
            <person name="Brown A."/>
            <person name="Cahill P."/>
            <person name="Channer S."/>
            <person name="Cheshatsang Y."/>
            <person name="Chuda L."/>
            <person name="Citroen M."/>
            <person name="Collymore A."/>
            <person name="Cooke P."/>
            <person name="Costello M."/>
            <person name="D'Aco K."/>
            <person name="Daza R."/>
            <person name="De Haan G."/>
            <person name="DeGray S."/>
            <person name="DeMaso C."/>
            <person name="Dhargay N."/>
            <person name="Dooley K."/>
            <person name="Dooley E."/>
            <person name="Doricent M."/>
            <person name="Dorje P."/>
            <person name="Dorjee K."/>
            <person name="Dupes A."/>
            <person name="Elong R."/>
            <person name="Falk J."/>
            <person name="Farina A."/>
            <person name="Faro S."/>
            <person name="Ferguson D."/>
            <person name="Fisher S."/>
            <person name="Foley C.D."/>
            <person name="Franke A."/>
            <person name="Friedrich D."/>
            <person name="Gadbois L."/>
            <person name="Gearin G."/>
            <person name="Gearin C.R."/>
            <person name="Giannoukos G."/>
            <person name="Goode T."/>
            <person name="Graham J."/>
            <person name="Grandbois E."/>
            <person name="Grewal S."/>
            <person name="Gyaltsen K."/>
            <person name="Hafez N."/>
            <person name="Hagos B."/>
            <person name="Hall J."/>
            <person name="Henson C."/>
            <person name="Hollinger A."/>
            <person name="Honan T."/>
            <person name="Huard M.D."/>
            <person name="Hughes L."/>
            <person name="Hurhula B."/>
            <person name="Husby M.E."/>
            <person name="Kamat A."/>
            <person name="Kanga B."/>
            <person name="Kashin S."/>
            <person name="Khazanovich D."/>
            <person name="Kisner P."/>
            <person name="Lance K."/>
            <person name="Lara M."/>
            <person name="Lee W."/>
            <person name="Lennon N."/>
            <person name="Letendre F."/>
            <person name="LeVine R."/>
            <person name="Lipovsky A."/>
            <person name="Liu X."/>
            <person name="Liu J."/>
            <person name="Liu S."/>
            <person name="Lokyitsang T."/>
            <person name="Lokyitsang Y."/>
            <person name="Lubonja R."/>
            <person name="Lui A."/>
            <person name="MacDonald P."/>
            <person name="Magnisalis V."/>
            <person name="Maru K."/>
            <person name="Matthews C."/>
            <person name="McCusker W."/>
            <person name="McDonough S."/>
            <person name="Mehta T."/>
            <person name="Meldrim J."/>
            <person name="Meneus L."/>
            <person name="Mihai O."/>
            <person name="Mihalev A."/>
            <person name="Mihova T."/>
            <person name="Mittelman R."/>
            <person name="Mlenga V."/>
            <person name="Montmayeur A."/>
            <person name="Mulrain L."/>
            <person name="Navidi A."/>
            <person name="Naylor J."/>
            <person name="Negash T."/>
            <person name="Nguyen T."/>
            <person name="Nguyen N."/>
            <person name="Nicol R."/>
            <person name="Norbu C."/>
            <person name="Norbu N."/>
            <person name="Novod N."/>
            <person name="O'Neill B."/>
            <person name="Osman S."/>
            <person name="Markiewicz E."/>
            <person name="Oyono O.L."/>
            <person name="Patti C."/>
            <person name="Phunkhang P."/>
            <person name="Pierre F."/>
            <person name="Priest M."/>
            <person name="Raghuraman S."/>
            <person name="Rege F."/>
            <person name="Reyes R."/>
            <person name="Rise C."/>
            <person name="Rogov P."/>
            <person name="Ross K."/>
            <person name="Ryan E."/>
            <person name="Settipalli S."/>
            <person name="Shea T."/>
            <person name="Sherpa N."/>
            <person name="Shi L."/>
            <person name="Shih D."/>
            <person name="Sparrow T."/>
            <person name="Spaulding J."/>
            <person name="Stalker J."/>
            <person name="Stange-Thomann N."/>
            <person name="Stavropoulos S."/>
            <person name="Stone C."/>
            <person name="Strader C."/>
            <person name="Tesfaye S."/>
            <person name="Thomson T."/>
            <person name="Thoulutsang Y."/>
            <person name="Thoulutsang D."/>
            <person name="Topham K."/>
            <person name="Topping I."/>
            <person name="Tsamla T."/>
            <person name="Vassiliev H."/>
            <person name="Vo A."/>
            <person name="Wangchuk T."/>
            <person name="Wangdi T."/>
            <person name="Weiand M."/>
            <person name="Wilkinson J."/>
            <person name="Wilson A."/>
            <person name="Yadav S."/>
            <person name="Young G."/>
            <person name="Yu Q."/>
            <person name="Zembek L."/>
            <person name="Zhong D."/>
            <person name="Zimmer A."/>
            <person name="Zwirko Z."/>
            <person name="Jaffe D.B."/>
            <person name="Alvarez P."/>
            <person name="Brockman W."/>
            <person name="Butler J."/>
            <person name="Chin C."/>
            <person name="Gnerre S."/>
            <person name="Grabherr M."/>
            <person name="Kleber M."/>
            <person name="Mauceli E."/>
            <person name="MacCallum I."/>
        </authorList>
    </citation>
    <scope>NUCLEOTIDE SEQUENCE [LARGE SCALE GENOMIC DNA]</scope>
    <source>
        <strain evidence="3">Tucson 15081-1352.22</strain>
    </source>
</reference>
<dbReference type="Proteomes" id="UP000009192">
    <property type="component" value="Unassembled WGS sequence"/>
</dbReference>
<sequence length="399" mass="46211">MDDDEEIRDERYSYVDTKPSYSSTVLTGNWFQTRCQDMRQSNTAVVPCVLEECVEQKGCEKHLTASQEAYSLEDIPRLDVLRSFAEAKADGYSNYMGQRSNYKFMDSEKFNRNFTTYNYLLYELWPRELRKTRCELLETMSEQEAAKKLAQMPPPDALDAYGNIGSTKFNPHRFDEPFCPTPTTYKAHTQILFSSLFLVSSFLLFLFFCFSLMDNVVTPPYGKEVLVGNWVDRRYTFDEKSNGILPGLSALEGCEKHLSISQESYTDAAQRNGDRMISFGEVRRSRMRNFFAGTTSNVIFIDDLTMNDNFTTTNTLFYELLPMLSQQQQQHAKSKSESSGIPEHQHQLNMLLSYGNLTKTVGITKNAQIDRRLEKALRMRSIYDTSYNHYPKTRTDFRT</sequence>
<dbReference type="InParanoid" id="B4KYJ7"/>
<keyword evidence="1" id="KW-1133">Transmembrane helix</keyword>
<dbReference type="KEGG" id="dmo:Dmoj_GI13427"/>
<organism evidence="2 3">
    <name type="scientific">Drosophila mojavensis</name>
    <name type="common">Fruit fly</name>
    <dbReference type="NCBI Taxonomy" id="7230"/>
    <lineage>
        <taxon>Eukaryota</taxon>
        <taxon>Metazoa</taxon>
        <taxon>Ecdysozoa</taxon>
        <taxon>Arthropoda</taxon>
        <taxon>Hexapoda</taxon>
        <taxon>Insecta</taxon>
        <taxon>Pterygota</taxon>
        <taxon>Neoptera</taxon>
        <taxon>Endopterygota</taxon>
        <taxon>Diptera</taxon>
        <taxon>Brachycera</taxon>
        <taxon>Muscomorpha</taxon>
        <taxon>Ephydroidea</taxon>
        <taxon>Drosophilidae</taxon>
        <taxon>Drosophila</taxon>
    </lineage>
</organism>
<evidence type="ECO:0000256" key="1">
    <source>
        <dbReference type="SAM" id="Phobius"/>
    </source>
</evidence>
<dbReference type="OrthoDB" id="7881672at2759"/>
<dbReference type="eggNOG" id="ENOG502TBBR">
    <property type="taxonomic scope" value="Eukaryota"/>
</dbReference>
<name>B4KYJ7_DROMO</name>
<accession>B4KYJ7</accession>
<dbReference type="HOGENOM" id="CLU_1311280_0_0_1"/>
<feature type="transmembrane region" description="Helical" evidence="1">
    <location>
        <begin position="191"/>
        <end position="213"/>
    </location>
</feature>
<keyword evidence="1" id="KW-0812">Transmembrane</keyword>
<dbReference type="EMBL" id="CH933809">
    <property type="protein sequence ID" value="EDW18808.2"/>
    <property type="molecule type" value="Genomic_DNA"/>
</dbReference>
<evidence type="ECO:0000313" key="2">
    <source>
        <dbReference type="EMBL" id="EDW18808.2"/>
    </source>
</evidence>